<proteinExistence type="predicted"/>
<organism evidence="1 2">
    <name type="scientific">Potamilus streckersoni</name>
    <dbReference type="NCBI Taxonomy" id="2493646"/>
    <lineage>
        <taxon>Eukaryota</taxon>
        <taxon>Metazoa</taxon>
        <taxon>Spiralia</taxon>
        <taxon>Lophotrochozoa</taxon>
        <taxon>Mollusca</taxon>
        <taxon>Bivalvia</taxon>
        <taxon>Autobranchia</taxon>
        <taxon>Heteroconchia</taxon>
        <taxon>Palaeoheterodonta</taxon>
        <taxon>Unionida</taxon>
        <taxon>Unionoidea</taxon>
        <taxon>Unionidae</taxon>
        <taxon>Ambleminae</taxon>
        <taxon>Lampsilini</taxon>
        <taxon>Potamilus</taxon>
    </lineage>
</organism>
<gene>
    <name evidence="1" type="ORF">CHS0354_042450</name>
</gene>
<keyword evidence="2" id="KW-1185">Reference proteome</keyword>
<reference evidence="1" key="2">
    <citation type="journal article" date="2021" name="Genome Biol. Evol.">
        <title>Developing a high-quality reference genome for a parasitic bivalve with doubly uniparental inheritance (Bivalvia: Unionida).</title>
        <authorList>
            <person name="Smith C.H."/>
        </authorList>
    </citation>
    <scope>NUCLEOTIDE SEQUENCE</scope>
    <source>
        <strain evidence="1">CHS0354</strain>
        <tissue evidence="1">Mantle</tissue>
    </source>
</reference>
<name>A0AAE0S989_9BIVA</name>
<comment type="caution">
    <text evidence="1">The sequence shown here is derived from an EMBL/GenBank/DDBJ whole genome shotgun (WGS) entry which is preliminary data.</text>
</comment>
<reference evidence="1" key="1">
    <citation type="journal article" date="2021" name="Genome Biol. Evol.">
        <title>A High-Quality Reference Genome for a Parasitic Bivalve with Doubly Uniparental Inheritance (Bivalvia: Unionida).</title>
        <authorList>
            <person name="Smith C.H."/>
        </authorList>
    </citation>
    <scope>NUCLEOTIDE SEQUENCE</scope>
    <source>
        <strain evidence="1">CHS0354</strain>
    </source>
</reference>
<accession>A0AAE0S989</accession>
<evidence type="ECO:0000313" key="1">
    <source>
        <dbReference type="EMBL" id="KAK3587666.1"/>
    </source>
</evidence>
<protein>
    <submittedName>
        <fullName evidence="1">Uncharacterized protein</fullName>
    </submittedName>
</protein>
<dbReference type="AlphaFoldDB" id="A0AAE0S989"/>
<reference evidence="1" key="3">
    <citation type="submission" date="2023-05" db="EMBL/GenBank/DDBJ databases">
        <authorList>
            <person name="Smith C.H."/>
        </authorList>
    </citation>
    <scope>NUCLEOTIDE SEQUENCE</scope>
    <source>
        <strain evidence="1">CHS0354</strain>
        <tissue evidence="1">Mantle</tissue>
    </source>
</reference>
<dbReference type="Proteomes" id="UP001195483">
    <property type="component" value="Unassembled WGS sequence"/>
</dbReference>
<dbReference type="EMBL" id="JAEAOA010002355">
    <property type="protein sequence ID" value="KAK3587666.1"/>
    <property type="molecule type" value="Genomic_DNA"/>
</dbReference>
<sequence length="87" mass="10041">MDRIFAGRYRQEYRIQINNEATNLELNDIFKQIQGADTYKDRPYGDTICTNMLCADPHRDKWCIWTIPADGTPCGYMKVSSVPHPGD</sequence>
<evidence type="ECO:0000313" key="2">
    <source>
        <dbReference type="Proteomes" id="UP001195483"/>
    </source>
</evidence>